<proteinExistence type="predicted"/>
<evidence type="ECO:0000259" key="1">
    <source>
        <dbReference type="Pfam" id="PF25148"/>
    </source>
</evidence>
<dbReference type="Proteomes" id="UP000377595">
    <property type="component" value="Unassembled WGS sequence"/>
</dbReference>
<comment type="caution">
    <text evidence="2">The sequence shown here is derived from an EMBL/GenBank/DDBJ whole genome shotgun (WGS) entry which is preliminary data.</text>
</comment>
<dbReference type="AlphaFoldDB" id="A0A5M3XZE2"/>
<accession>A0A5M3XZE2</accession>
<organism evidence="2 3">
    <name type="scientific">Acrocarpospora pleiomorpha</name>
    <dbReference type="NCBI Taxonomy" id="90975"/>
    <lineage>
        <taxon>Bacteria</taxon>
        <taxon>Bacillati</taxon>
        <taxon>Actinomycetota</taxon>
        <taxon>Actinomycetes</taxon>
        <taxon>Streptosporangiales</taxon>
        <taxon>Streptosporangiaceae</taxon>
        <taxon>Acrocarpospora</taxon>
    </lineage>
</organism>
<dbReference type="RefSeq" id="WP_155351021.1">
    <property type="nucleotide sequence ID" value="NZ_BAAAHM010000046.1"/>
</dbReference>
<reference evidence="2 3" key="1">
    <citation type="submission" date="2019-10" db="EMBL/GenBank/DDBJ databases">
        <title>Whole genome shotgun sequence of Acrocarpospora pleiomorpha NBRC 16267.</title>
        <authorList>
            <person name="Ichikawa N."/>
            <person name="Kimura A."/>
            <person name="Kitahashi Y."/>
            <person name="Komaki H."/>
            <person name="Oguchi A."/>
        </authorList>
    </citation>
    <scope>NUCLEOTIDE SEQUENCE [LARGE SCALE GENOMIC DNA]</scope>
    <source>
        <strain evidence="2 3">NBRC 16267</strain>
    </source>
</reference>
<name>A0A5M3XZE2_9ACTN</name>
<evidence type="ECO:0000313" key="2">
    <source>
        <dbReference type="EMBL" id="GES26286.1"/>
    </source>
</evidence>
<dbReference type="Pfam" id="PF25148">
    <property type="entry name" value="DUF7824"/>
    <property type="match status" value="1"/>
</dbReference>
<evidence type="ECO:0000313" key="3">
    <source>
        <dbReference type="Proteomes" id="UP000377595"/>
    </source>
</evidence>
<gene>
    <name evidence="2" type="ORF">Aple_091850</name>
</gene>
<keyword evidence="3" id="KW-1185">Reference proteome</keyword>
<feature type="domain" description="DUF7824" evidence="1">
    <location>
        <begin position="512"/>
        <end position="603"/>
    </location>
</feature>
<dbReference type="InterPro" id="IPR056726">
    <property type="entry name" value="DUF7824"/>
</dbReference>
<protein>
    <recommendedName>
        <fullName evidence="1">DUF7824 domain-containing protein</fullName>
    </recommendedName>
</protein>
<sequence length="851" mass="92592">MSAWQEIRELIAQRGDKALADRVLELTEAERAEVAKQLPGFLKESRVSAADTARERWLAEHGADLQDSPWAQAWLRRQTTDTSTASYGTALRIVGAGTISGPATAAAWLARRDFDPAWGSRPLSPELLRVVTSRPAGWQAEVATRLTEKIRTAGDRLAPLVLGLLRASSIEPPRHDPLVVAWLAAAEVDDDPLLGRLLPRIFEAEGIGRVLREERLTPEPTRWLARLRDVLAAGRVSRAELLDGCVSRFLRGGDANGLRFFVRLHEMIEPTPQEGAERARDYLRLLPAAPGPVAELALTQLRRTGPQDSADVGEAVDALAFRAEAKLARAGLTWLDEQVRRAPASAEELAPGLVTAFAHSSYEVQRRAVTLAIKHAAAFQASAALIAEAVPQLPADLGEQVAAKFGGDITTHPTPTTFTPTALPALAKPEPFPDPVIWSAYALHGWTAGELWLAAFVEQAGRDRAALREKLKAEFHWLDHQVYVGNAWDLLPYWSSALAGEMISPGASPDDRRWSKPAQSSAPFMFLQRRFSEIHLALREDALPPVLLATPTLTSGHVDPDVLVDRLEACAAAGVEPLVADLQQALLRLPRGSHPAAAERAARLGSSAAVAVAAWLAEGGLKDPETGLLEERGRLIPVLRAEPTGHELIDELLAEPSRRSDHGHAMDWWPSMLPSHRDVVSVSFLPYVQFKRHRSYACTRQLVLLTDGPVGEASALLVAFLLADRDEDAVPTLLRMAATGDLPAEAVGRWLSWLVRWKKLEKRPVLASLTEAAQQGAHAQVWEILRIALPVLLPGQDERPTITHCETVALAADLAVWVGARGEIPAVSAHAGSGRGSRFARECARLRDQLG</sequence>
<dbReference type="EMBL" id="BLAF01000083">
    <property type="protein sequence ID" value="GES26286.1"/>
    <property type="molecule type" value="Genomic_DNA"/>
</dbReference>
<dbReference type="OrthoDB" id="3245799at2"/>